<dbReference type="InterPro" id="IPR036779">
    <property type="entry name" value="LysM_dom_sf"/>
</dbReference>
<evidence type="ECO:0000259" key="1">
    <source>
        <dbReference type="PROSITE" id="PS51782"/>
    </source>
</evidence>
<dbReference type="SUPFAM" id="SSF54106">
    <property type="entry name" value="LysM domain"/>
    <property type="match status" value="1"/>
</dbReference>
<organism evidence="2 3">
    <name type="scientific">candidate division KSB3 bacterium</name>
    <dbReference type="NCBI Taxonomy" id="2044937"/>
    <lineage>
        <taxon>Bacteria</taxon>
        <taxon>candidate division KSB3</taxon>
    </lineage>
</organism>
<dbReference type="Pfam" id="PF01476">
    <property type="entry name" value="LysM"/>
    <property type="match status" value="1"/>
</dbReference>
<proteinExistence type="predicted"/>
<dbReference type="AlphaFoldDB" id="A0A2G6KK66"/>
<gene>
    <name evidence="2" type="ORF">CSA56_04160</name>
</gene>
<dbReference type="PANTHER" id="PTHR34700">
    <property type="entry name" value="POTASSIUM BINDING PROTEIN KBP"/>
    <property type="match status" value="1"/>
</dbReference>
<dbReference type="CDD" id="cd00118">
    <property type="entry name" value="LysM"/>
    <property type="match status" value="1"/>
</dbReference>
<reference evidence="2 3" key="1">
    <citation type="submission" date="2017-10" db="EMBL/GenBank/DDBJ databases">
        <title>Novel microbial diversity and functional potential in the marine mammal oral microbiome.</title>
        <authorList>
            <person name="Dudek N.K."/>
            <person name="Sun C.L."/>
            <person name="Burstein D."/>
            <person name="Kantor R.S."/>
            <person name="Aliaga Goltsman D.S."/>
            <person name="Bik E.M."/>
            <person name="Thomas B.C."/>
            <person name="Banfield J.F."/>
            <person name="Relman D.A."/>
        </authorList>
    </citation>
    <scope>NUCLEOTIDE SEQUENCE [LARGE SCALE GENOMIC DNA]</scope>
    <source>
        <strain evidence="2">DOLJORAL78_47_16</strain>
    </source>
</reference>
<dbReference type="PANTHER" id="PTHR34700:SF4">
    <property type="entry name" value="PHAGE-LIKE ELEMENT PBSX PROTEIN XKDP"/>
    <property type="match status" value="1"/>
</dbReference>
<dbReference type="EMBL" id="PDSK01000043">
    <property type="protein sequence ID" value="PIE35432.1"/>
    <property type="molecule type" value="Genomic_DNA"/>
</dbReference>
<feature type="domain" description="LysM" evidence="1">
    <location>
        <begin position="30"/>
        <end position="78"/>
    </location>
</feature>
<dbReference type="InterPro" id="IPR018392">
    <property type="entry name" value="LysM"/>
</dbReference>
<accession>A0A2G6KK66</accession>
<dbReference type="InterPro" id="IPR052196">
    <property type="entry name" value="Bact_Kbp"/>
</dbReference>
<dbReference type="Gene3D" id="3.10.350.10">
    <property type="entry name" value="LysM domain"/>
    <property type="match status" value="1"/>
</dbReference>
<protein>
    <recommendedName>
        <fullName evidence="1">LysM domain-containing protein</fullName>
    </recommendedName>
</protein>
<comment type="caution">
    <text evidence="2">The sequence shown here is derived from an EMBL/GenBank/DDBJ whole genome shotgun (WGS) entry which is preliminary data.</text>
</comment>
<dbReference type="PROSITE" id="PS51782">
    <property type="entry name" value="LYSM"/>
    <property type="match status" value="1"/>
</dbReference>
<name>A0A2G6KK66_9BACT</name>
<evidence type="ECO:0000313" key="2">
    <source>
        <dbReference type="EMBL" id="PIE35432.1"/>
    </source>
</evidence>
<sequence length="362" mass="39938">MKRSAFLLFLFGLCFVWTISFDLSVEAQSSSYVVQYGDTLWDIAGTQLDSPYRWREIHQQNQHIVNPNLIYPGDILGLFPGNEGAASGGRRRSDKAIARPWYGLPAPAPEEVATRRVPFPVVPNVNFIESSGYIVPYSLQELQSEGFAQITKADIGDTTHVIQSEDGLIGLVFGDIIYINKGTSHNIREGDMFVVFRPRKEIFHPVTSEIMGTQIDILGRIKVKTLEPGISSAEIVKSYNYIQIGDPIMPVSELSVPLQKPLVGNSRSYGLKVGNQLIGHIIGERIGRTGLSFGDVVYLDVGAAQGVQPSDNFIIYREIGSGFPRQGIGRLTVLSVQKQTSTCLITESVKIINLGEKVVLKR</sequence>
<evidence type="ECO:0000313" key="3">
    <source>
        <dbReference type="Proteomes" id="UP000230821"/>
    </source>
</evidence>
<dbReference type="Proteomes" id="UP000230821">
    <property type="component" value="Unassembled WGS sequence"/>
</dbReference>